<name>A0AAW0Y135_CHEQU</name>
<protein>
    <submittedName>
        <fullName evidence="1">Uncharacterized protein</fullName>
    </submittedName>
</protein>
<accession>A0AAW0Y135</accession>
<reference evidence="1 2" key="1">
    <citation type="journal article" date="2024" name="BMC Genomics">
        <title>Genome assembly of redclaw crayfish (Cherax quadricarinatus) provides insights into its immune adaptation and hypoxia tolerance.</title>
        <authorList>
            <person name="Liu Z."/>
            <person name="Zheng J."/>
            <person name="Li H."/>
            <person name="Fang K."/>
            <person name="Wang S."/>
            <person name="He J."/>
            <person name="Zhou D."/>
            <person name="Weng S."/>
            <person name="Chi M."/>
            <person name="Gu Z."/>
            <person name="He J."/>
            <person name="Li F."/>
            <person name="Wang M."/>
        </authorList>
    </citation>
    <scope>NUCLEOTIDE SEQUENCE [LARGE SCALE GENOMIC DNA]</scope>
    <source>
        <strain evidence="1">ZL_2023a</strain>
    </source>
</reference>
<evidence type="ECO:0000313" key="2">
    <source>
        <dbReference type="Proteomes" id="UP001445076"/>
    </source>
</evidence>
<gene>
    <name evidence="1" type="ORF">OTU49_014893</name>
</gene>
<dbReference type="Proteomes" id="UP001445076">
    <property type="component" value="Unassembled WGS sequence"/>
</dbReference>
<feature type="non-terminal residue" evidence="1">
    <location>
        <position position="1"/>
    </location>
</feature>
<sequence length="121" mass="13884">PEYPQTIYLAGFHPILYAAKGSHGLWGASGIHRYMAIPLLEDDTGMGLEWKTWLNLDIIDLDVPATLKPHRHWWFYEGRWGNPSIKCHILMAGFCEHVNGPTGIIRKRVNFPCNRTNNRNS</sequence>
<dbReference type="AlphaFoldDB" id="A0AAW0Y135"/>
<proteinExistence type="predicted"/>
<dbReference type="EMBL" id="JARKIK010000007">
    <property type="protein sequence ID" value="KAK8750540.1"/>
    <property type="molecule type" value="Genomic_DNA"/>
</dbReference>
<comment type="caution">
    <text evidence="1">The sequence shown here is derived from an EMBL/GenBank/DDBJ whole genome shotgun (WGS) entry which is preliminary data.</text>
</comment>
<evidence type="ECO:0000313" key="1">
    <source>
        <dbReference type="EMBL" id="KAK8750540.1"/>
    </source>
</evidence>
<organism evidence="1 2">
    <name type="scientific">Cherax quadricarinatus</name>
    <name type="common">Australian red claw crayfish</name>
    <dbReference type="NCBI Taxonomy" id="27406"/>
    <lineage>
        <taxon>Eukaryota</taxon>
        <taxon>Metazoa</taxon>
        <taxon>Ecdysozoa</taxon>
        <taxon>Arthropoda</taxon>
        <taxon>Crustacea</taxon>
        <taxon>Multicrustacea</taxon>
        <taxon>Malacostraca</taxon>
        <taxon>Eumalacostraca</taxon>
        <taxon>Eucarida</taxon>
        <taxon>Decapoda</taxon>
        <taxon>Pleocyemata</taxon>
        <taxon>Astacidea</taxon>
        <taxon>Parastacoidea</taxon>
        <taxon>Parastacidae</taxon>
        <taxon>Cherax</taxon>
    </lineage>
</organism>
<keyword evidence="2" id="KW-1185">Reference proteome</keyword>